<protein>
    <recommendedName>
        <fullName evidence="3">RRM domain-containing protein</fullName>
    </recommendedName>
</protein>
<evidence type="ECO:0000313" key="5">
    <source>
        <dbReference type="Proteomes" id="UP000242715"/>
    </source>
</evidence>
<organism evidence="4 5">
    <name type="scientific">Trifolium subterraneum</name>
    <name type="common">Subterranean clover</name>
    <dbReference type="NCBI Taxonomy" id="3900"/>
    <lineage>
        <taxon>Eukaryota</taxon>
        <taxon>Viridiplantae</taxon>
        <taxon>Streptophyta</taxon>
        <taxon>Embryophyta</taxon>
        <taxon>Tracheophyta</taxon>
        <taxon>Spermatophyta</taxon>
        <taxon>Magnoliopsida</taxon>
        <taxon>eudicotyledons</taxon>
        <taxon>Gunneridae</taxon>
        <taxon>Pentapetalae</taxon>
        <taxon>rosids</taxon>
        <taxon>fabids</taxon>
        <taxon>Fabales</taxon>
        <taxon>Fabaceae</taxon>
        <taxon>Papilionoideae</taxon>
        <taxon>50 kb inversion clade</taxon>
        <taxon>NPAAA clade</taxon>
        <taxon>Hologalegina</taxon>
        <taxon>IRL clade</taxon>
        <taxon>Trifolieae</taxon>
        <taxon>Trifolium</taxon>
    </lineage>
</organism>
<dbReference type="EMBL" id="DF973348">
    <property type="protein sequence ID" value="GAU27215.1"/>
    <property type="molecule type" value="Genomic_DNA"/>
</dbReference>
<reference evidence="5" key="1">
    <citation type="journal article" date="2017" name="Front. Plant Sci.">
        <title>Climate Clever Clovers: New Paradigm to Reduce the Environmental Footprint of Ruminants by Breeding Low Methanogenic Forages Utilizing Haplotype Variation.</title>
        <authorList>
            <person name="Kaur P."/>
            <person name="Appels R."/>
            <person name="Bayer P.E."/>
            <person name="Keeble-Gagnere G."/>
            <person name="Wang J."/>
            <person name="Hirakawa H."/>
            <person name="Shirasawa K."/>
            <person name="Vercoe P."/>
            <person name="Stefanova K."/>
            <person name="Durmic Z."/>
            <person name="Nichols P."/>
            <person name="Revell C."/>
            <person name="Isobe S.N."/>
            <person name="Edwards D."/>
            <person name="Erskine W."/>
        </authorList>
    </citation>
    <scope>NUCLEOTIDE SEQUENCE [LARGE SCALE GENOMIC DNA]</scope>
    <source>
        <strain evidence="5">cv. Daliak</strain>
    </source>
</reference>
<dbReference type="Pfam" id="PF00076">
    <property type="entry name" value="RRM_1"/>
    <property type="match status" value="1"/>
</dbReference>
<evidence type="ECO:0000259" key="3">
    <source>
        <dbReference type="PROSITE" id="PS50102"/>
    </source>
</evidence>
<dbReference type="GO" id="GO:0003723">
    <property type="term" value="F:RNA binding"/>
    <property type="evidence" value="ECO:0007669"/>
    <property type="project" value="UniProtKB-UniRule"/>
</dbReference>
<feature type="domain" description="RRM" evidence="3">
    <location>
        <begin position="7"/>
        <end position="71"/>
    </location>
</feature>
<dbReference type="SUPFAM" id="SSF54928">
    <property type="entry name" value="RNA-binding domain, RBD"/>
    <property type="match status" value="1"/>
</dbReference>
<evidence type="ECO:0000256" key="1">
    <source>
        <dbReference type="ARBA" id="ARBA00022884"/>
    </source>
</evidence>
<dbReference type="Proteomes" id="UP000242715">
    <property type="component" value="Unassembled WGS sequence"/>
</dbReference>
<proteinExistence type="predicted"/>
<sequence length="71" mass="8009">MSQRIGTKLFVSRLSFHTTKQRFESLFSPFGEITEASLIIDPKTQRPKGFGFVSYKSEIQAQKAIKALNAT</sequence>
<keyword evidence="5" id="KW-1185">Reference proteome</keyword>
<keyword evidence="1 2" id="KW-0694">RNA-binding</keyword>
<dbReference type="SMART" id="SM00360">
    <property type="entry name" value="RRM"/>
    <property type="match status" value="1"/>
</dbReference>
<dbReference type="OrthoDB" id="439808at2759"/>
<dbReference type="Gene3D" id="3.30.70.330">
    <property type="match status" value="1"/>
</dbReference>
<dbReference type="InterPro" id="IPR012677">
    <property type="entry name" value="Nucleotide-bd_a/b_plait_sf"/>
</dbReference>
<dbReference type="PROSITE" id="PS50102">
    <property type="entry name" value="RRM"/>
    <property type="match status" value="1"/>
</dbReference>
<feature type="non-terminal residue" evidence="4">
    <location>
        <position position="71"/>
    </location>
</feature>
<dbReference type="AlphaFoldDB" id="A0A2Z6MU08"/>
<name>A0A2Z6MU08_TRISU</name>
<dbReference type="InterPro" id="IPR052462">
    <property type="entry name" value="SLIRP/GR-RBP-like"/>
</dbReference>
<evidence type="ECO:0000313" key="4">
    <source>
        <dbReference type="EMBL" id="GAU27215.1"/>
    </source>
</evidence>
<gene>
    <name evidence="4" type="ORF">TSUD_108060</name>
</gene>
<accession>A0A2Z6MU08</accession>
<dbReference type="PANTHER" id="PTHR48027">
    <property type="entry name" value="HETEROGENEOUS NUCLEAR RIBONUCLEOPROTEIN 87F-RELATED"/>
    <property type="match status" value="1"/>
</dbReference>
<dbReference type="InterPro" id="IPR035979">
    <property type="entry name" value="RBD_domain_sf"/>
</dbReference>
<evidence type="ECO:0000256" key="2">
    <source>
        <dbReference type="PROSITE-ProRule" id="PRU00176"/>
    </source>
</evidence>
<dbReference type="InterPro" id="IPR000504">
    <property type="entry name" value="RRM_dom"/>
</dbReference>